<keyword evidence="2" id="KW-0808">Transferase</keyword>
<dbReference type="SUPFAM" id="SSF53613">
    <property type="entry name" value="Ribokinase-like"/>
    <property type="match status" value="1"/>
</dbReference>
<keyword evidence="6" id="KW-1185">Reference proteome</keyword>
<sequence>MPGTIYSIGEALIDFIPNQHNCHLKDVMGFKRVMGGAPANVAVSIAKLGGYSSFISKLGEDAFGDHIVEQLVYYQVEREWLIRTNQANTGLAFVSLNENGERDFSFYRNPSADMLLSPEEVSGLSFQEDDVLHFGSVDLIDAPVKEAHLAVIKQAEIDQALISFDPNVRLPLWDSAEACRSAINQFIPHAHVLKISDEELQFITGMDDEQQALQRLFIGNVQWVVYTRGRKGAVLLTKTGQIVKHSGYQVKPVDTTGAGDAFVGALLYQLQEKMISLKTLNKLSEEQLQRLLAFSNGYAALTTLKNGAVESLPTHAETLAFMANY</sequence>
<dbReference type="AlphaFoldDB" id="A0A1H8Q6Y5"/>
<proteinExistence type="inferred from homology"/>
<organism evidence="5 6">
    <name type="scientific">Amphibacillus marinus</name>
    <dbReference type="NCBI Taxonomy" id="872970"/>
    <lineage>
        <taxon>Bacteria</taxon>
        <taxon>Bacillati</taxon>
        <taxon>Bacillota</taxon>
        <taxon>Bacilli</taxon>
        <taxon>Bacillales</taxon>
        <taxon>Bacillaceae</taxon>
        <taxon>Amphibacillus</taxon>
    </lineage>
</organism>
<dbReference type="InterPro" id="IPR011611">
    <property type="entry name" value="PfkB_dom"/>
</dbReference>
<dbReference type="Proteomes" id="UP000199300">
    <property type="component" value="Unassembled WGS sequence"/>
</dbReference>
<name>A0A1H8Q6Y5_9BACI</name>
<dbReference type="InterPro" id="IPR029056">
    <property type="entry name" value="Ribokinase-like"/>
</dbReference>
<dbReference type="PROSITE" id="PS00584">
    <property type="entry name" value="PFKB_KINASES_2"/>
    <property type="match status" value="1"/>
</dbReference>
<gene>
    <name evidence="5" type="ORF">SAMN04488134_10857</name>
</gene>
<dbReference type="InterPro" id="IPR050306">
    <property type="entry name" value="PfkB_Carbo_kinase"/>
</dbReference>
<evidence type="ECO:0000313" key="5">
    <source>
        <dbReference type="EMBL" id="SEO49731.1"/>
    </source>
</evidence>
<dbReference type="STRING" id="872970.SAMN04488134_10857"/>
<evidence type="ECO:0000256" key="2">
    <source>
        <dbReference type="ARBA" id="ARBA00022679"/>
    </source>
</evidence>
<dbReference type="Pfam" id="PF00294">
    <property type="entry name" value="PfkB"/>
    <property type="match status" value="1"/>
</dbReference>
<comment type="similarity">
    <text evidence="1">Belongs to the carbohydrate kinase PfkB family.</text>
</comment>
<dbReference type="RefSeq" id="WP_091498305.1">
    <property type="nucleotide sequence ID" value="NZ_FODJ01000008.1"/>
</dbReference>
<feature type="domain" description="Carbohydrate kinase PfkB" evidence="4">
    <location>
        <begin position="5"/>
        <end position="314"/>
    </location>
</feature>
<protein>
    <submittedName>
        <fullName evidence="5">Fructokinase</fullName>
    </submittedName>
</protein>
<dbReference type="GO" id="GO:0016301">
    <property type="term" value="F:kinase activity"/>
    <property type="evidence" value="ECO:0007669"/>
    <property type="project" value="UniProtKB-KW"/>
</dbReference>
<evidence type="ECO:0000313" key="6">
    <source>
        <dbReference type="Proteomes" id="UP000199300"/>
    </source>
</evidence>
<dbReference type="PANTHER" id="PTHR43085">
    <property type="entry name" value="HEXOKINASE FAMILY MEMBER"/>
    <property type="match status" value="1"/>
</dbReference>
<keyword evidence="3 5" id="KW-0418">Kinase</keyword>
<reference evidence="5 6" key="1">
    <citation type="submission" date="2016-10" db="EMBL/GenBank/DDBJ databases">
        <authorList>
            <person name="de Groot N.N."/>
        </authorList>
    </citation>
    <scope>NUCLEOTIDE SEQUENCE [LARGE SCALE GENOMIC DNA]</scope>
    <source>
        <strain evidence="5 6">CGMCC 1.10434</strain>
    </source>
</reference>
<dbReference type="PROSITE" id="PS00583">
    <property type="entry name" value="PFKB_KINASES_1"/>
    <property type="match status" value="1"/>
</dbReference>
<dbReference type="OrthoDB" id="9813569at2"/>
<dbReference type="Gene3D" id="3.40.1190.20">
    <property type="match status" value="1"/>
</dbReference>
<dbReference type="PANTHER" id="PTHR43085:SF54">
    <property type="entry name" value="PUTATIVE-RELATED"/>
    <property type="match status" value="1"/>
</dbReference>
<accession>A0A1H8Q6Y5</accession>
<evidence type="ECO:0000259" key="4">
    <source>
        <dbReference type="Pfam" id="PF00294"/>
    </source>
</evidence>
<evidence type="ECO:0000256" key="3">
    <source>
        <dbReference type="ARBA" id="ARBA00022777"/>
    </source>
</evidence>
<dbReference type="CDD" id="cd01167">
    <property type="entry name" value="bac_FRK"/>
    <property type="match status" value="1"/>
</dbReference>
<dbReference type="InterPro" id="IPR002173">
    <property type="entry name" value="Carboh/pur_kinase_PfkB_CS"/>
</dbReference>
<evidence type="ECO:0000256" key="1">
    <source>
        <dbReference type="ARBA" id="ARBA00010688"/>
    </source>
</evidence>
<dbReference type="EMBL" id="FODJ01000008">
    <property type="protein sequence ID" value="SEO49731.1"/>
    <property type="molecule type" value="Genomic_DNA"/>
</dbReference>